<keyword evidence="1" id="KW-1133">Transmembrane helix</keyword>
<name>A0A8J3Z686_9ACTN</name>
<keyword evidence="1" id="KW-0812">Transmembrane</keyword>
<gene>
    <name evidence="2" type="ORF">Vau01_032490</name>
</gene>
<proteinExistence type="predicted"/>
<protein>
    <recommendedName>
        <fullName evidence="4">DUF1232 domain-containing protein</fullName>
    </recommendedName>
</protein>
<dbReference type="Proteomes" id="UP000612585">
    <property type="component" value="Unassembled WGS sequence"/>
</dbReference>
<feature type="transmembrane region" description="Helical" evidence="1">
    <location>
        <begin position="44"/>
        <end position="63"/>
    </location>
</feature>
<evidence type="ECO:0000313" key="3">
    <source>
        <dbReference type="Proteomes" id="UP000612585"/>
    </source>
</evidence>
<evidence type="ECO:0008006" key="4">
    <source>
        <dbReference type="Google" id="ProtNLM"/>
    </source>
</evidence>
<evidence type="ECO:0000313" key="2">
    <source>
        <dbReference type="EMBL" id="GIJ55733.1"/>
    </source>
</evidence>
<organism evidence="2 3">
    <name type="scientific">Virgisporangium aurantiacum</name>
    <dbReference type="NCBI Taxonomy" id="175570"/>
    <lineage>
        <taxon>Bacteria</taxon>
        <taxon>Bacillati</taxon>
        <taxon>Actinomycetota</taxon>
        <taxon>Actinomycetes</taxon>
        <taxon>Micromonosporales</taxon>
        <taxon>Micromonosporaceae</taxon>
        <taxon>Virgisporangium</taxon>
    </lineage>
</organism>
<comment type="caution">
    <text evidence="2">The sequence shown here is derived from an EMBL/GenBank/DDBJ whole genome shotgun (WGS) entry which is preliminary data.</text>
</comment>
<feature type="transmembrane region" description="Helical" evidence="1">
    <location>
        <begin position="12"/>
        <end position="32"/>
    </location>
</feature>
<sequence>MPELSDGSWTLIGVVIGILAVATLVGAIVLAVKVWRTRKMLDAMGAGGKFAFWGSIIYTVFPVDLLPDPVYLDDMGVLAAALIYMTRLYHKHKAERPLPEFERR</sequence>
<evidence type="ECO:0000256" key="1">
    <source>
        <dbReference type="SAM" id="Phobius"/>
    </source>
</evidence>
<dbReference type="AlphaFoldDB" id="A0A8J3Z686"/>
<keyword evidence="1" id="KW-0472">Membrane</keyword>
<keyword evidence="3" id="KW-1185">Reference proteome</keyword>
<accession>A0A8J3Z686</accession>
<dbReference type="RefSeq" id="WP_239151619.1">
    <property type="nucleotide sequence ID" value="NZ_BOPG01000021.1"/>
</dbReference>
<reference evidence="2" key="1">
    <citation type="submission" date="2021-01" db="EMBL/GenBank/DDBJ databases">
        <title>Whole genome shotgun sequence of Virgisporangium aurantiacum NBRC 16421.</title>
        <authorList>
            <person name="Komaki H."/>
            <person name="Tamura T."/>
        </authorList>
    </citation>
    <scope>NUCLEOTIDE SEQUENCE</scope>
    <source>
        <strain evidence="2">NBRC 16421</strain>
    </source>
</reference>
<dbReference type="EMBL" id="BOPG01000021">
    <property type="protein sequence ID" value="GIJ55733.1"/>
    <property type="molecule type" value="Genomic_DNA"/>
</dbReference>